<dbReference type="GO" id="GO:0080120">
    <property type="term" value="P:CAAX-box protein maturation"/>
    <property type="evidence" value="ECO:0007669"/>
    <property type="project" value="UniProtKB-ARBA"/>
</dbReference>
<dbReference type="AlphaFoldDB" id="A0A2N6PJH0"/>
<gene>
    <name evidence="3" type="ORF">CJ198_05865</name>
</gene>
<feature type="transmembrane region" description="Helical" evidence="1">
    <location>
        <begin position="136"/>
        <end position="156"/>
    </location>
</feature>
<dbReference type="Proteomes" id="UP000235703">
    <property type="component" value="Unassembled WGS sequence"/>
</dbReference>
<dbReference type="PANTHER" id="PTHR35797">
    <property type="entry name" value="PROTEASE-RELATED"/>
    <property type="match status" value="1"/>
</dbReference>
<dbReference type="PANTHER" id="PTHR35797:SF1">
    <property type="entry name" value="PROTEASE"/>
    <property type="match status" value="1"/>
</dbReference>
<dbReference type="Pfam" id="PF02517">
    <property type="entry name" value="Rce1-like"/>
    <property type="match status" value="1"/>
</dbReference>
<dbReference type="RefSeq" id="WP_102161639.1">
    <property type="nucleotide sequence ID" value="NZ_JALXPL010000004.1"/>
</dbReference>
<feature type="transmembrane region" description="Helical" evidence="1">
    <location>
        <begin position="235"/>
        <end position="254"/>
    </location>
</feature>
<dbReference type="EMBL" id="PNFZ01000002">
    <property type="protein sequence ID" value="PMB98826.1"/>
    <property type="molecule type" value="Genomic_DNA"/>
</dbReference>
<evidence type="ECO:0000313" key="3">
    <source>
        <dbReference type="EMBL" id="PMB98826.1"/>
    </source>
</evidence>
<proteinExistence type="predicted"/>
<accession>A0A2N6PJH0</accession>
<reference evidence="3 4" key="1">
    <citation type="submission" date="2017-09" db="EMBL/GenBank/DDBJ databases">
        <title>Bacterial strain isolated from the female urinary microbiota.</title>
        <authorList>
            <person name="Thomas-White K."/>
            <person name="Kumar N."/>
            <person name="Forster S."/>
            <person name="Putonti C."/>
            <person name="Lawley T."/>
            <person name="Wolfe A.J."/>
        </authorList>
    </citation>
    <scope>NUCLEOTIDE SEQUENCE [LARGE SCALE GENOMIC DNA]</scope>
    <source>
        <strain evidence="3 4">UMB0680</strain>
    </source>
</reference>
<evidence type="ECO:0000259" key="2">
    <source>
        <dbReference type="Pfam" id="PF02517"/>
    </source>
</evidence>
<feature type="transmembrane region" description="Helical" evidence="1">
    <location>
        <begin position="32"/>
        <end position="51"/>
    </location>
</feature>
<comment type="caution">
    <text evidence="3">The sequence shown here is derived from an EMBL/GenBank/DDBJ whole genome shotgun (WGS) entry which is preliminary data.</text>
</comment>
<dbReference type="GO" id="GO:0004175">
    <property type="term" value="F:endopeptidase activity"/>
    <property type="evidence" value="ECO:0007669"/>
    <property type="project" value="UniProtKB-ARBA"/>
</dbReference>
<protein>
    <recommendedName>
        <fullName evidence="2">CAAX prenyl protease 2/Lysostaphin resistance protein A-like domain-containing protein</fullName>
    </recommendedName>
</protein>
<keyword evidence="4" id="KW-1185">Reference proteome</keyword>
<organism evidence="3 4">
    <name type="scientific">Brevibacterium luteolum</name>
    <dbReference type="NCBI Taxonomy" id="199591"/>
    <lineage>
        <taxon>Bacteria</taxon>
        <taxon>Bacillati</taxon>
        <taxon>Actinomycetota</taxon>
        <taxon>Actinomycetes</taxon>
        <taxon>Micrococcales</taxon>
        <taxon>Brevibacteriaceae</taxon>
        <taxon>Brevibacterium</taxon>
    </lineage>
</organism>
<feature type="transmembrane region" description="Helical" evidence="1">
    <location>
        <begin position="109"/>
        <end position="130"/>
    </location>
</feature>
<keyword evidence="1" id="KW-0472">Membrane</keyword>
<feature type="transmembrane region" description="Helical" evidence="1">
    <location>
        <begin position="176"/>
        <end position="198"/>
    </location>
</feature>
<feature type="transmembrane region" description="Helical" evidence="1">
    <location>
        <begin position="57"/>
        <end position="77"/>
    </location>
</feature>
<evidence type="ECO:0000256" key="1">
    <source>
        <dbReference type="SAM" id="Phobius"/>
    </source>
</evidence>
<keyword evidence="1" id="KW-1133">Transmembrane helix</keyword>
<dbReference type="OrthoDB" id="3693644at2"/>
<dbReference type="InterPro" id="IPR003675">
    <property type="entry name" value="Rce1/LyrA-like_dom"/>
</dbReference>
<feature type="transmembrane region" description="Helical" evidence="1">
    <location>
        <begin position="266"/>
        <end position="289"/>
    </location>
</feature>
<feature type="domain" description="CAAX prenyl protease 2/Lysostaphin resistance protein A-like" evidence="2">
    <location>
        <begin position="146"/>
        <end position="248"/>
    </location>
</feature>
<evidence type="ECO:0000313" key="4">
    <source>
        <dbReference type="Proteomes" id="UP000235703"/>
    </source>
</evidence>
<feature type="transmembrane region" description="Helical" evidence="1">
    <location>
        <begin position="210"/>
        <end position="228"/>
    </location>
</feature>
<dbReference type="InterPro" id="IPR042150">
    <property type="entry name" value="MmRce1-like"/>
</dbReference>
<sequence length="304" mass="31650">MTIPAAPTAPTPTPDSLTGERLEAAASIPADVIAIGAILLTISTAAVVPFWFGADPILLPVVILTVAWTPALTCFIADRITRSRAAPEAVAGFRSQAGLTTGRPWTGSLAALAVLLSVAAVSTGIGALAGWQPLNIGADALAVLTLLPLAAVLMLVQVTGEEIAWRGYLHTRLTGLGTGTAAGVIAVFWVIWHAPLMLTYLHLGEMSERAVIVTLMNLGLASLTLTALRVLSSSVIPAIIAHTVLNTVFVYIASNLVVAQTSWSGTAFWLTAATGWACWAIAALGLAIAQQRRAHRQPVGQRSF</sequence>
<keyword evidence="1" id="KW-0812">Transmembrane</keyword>
<name>A0A2N6PJH0_9MICO</name>